<evidence type="ECO:0000313" key="2">
    <source>
        <dbReference type="EMBL" id="SMO35135.1"/>
    </source>
</evidence>
<dbReference type="RefSeq" id="WP_142933570.1">
    <property type="nucleotide sequence ID" value="NZ_FXTM01000002.1"/>
</dbReference>
<evidence type="ECO:0000256" key="1">
    <source>
        <dbReference type="SAM" id="MobiDB-lite"/>
    </source>
</evidence>
<dbReference type="Proteomes" id="UP000317315">
    <property type="component" value="Unassembled WGS sequence"/>
</dbReference>
<accession>A0A521AJY1</accession>
<gene>
    <name evidence="2" type="ORF">SAMN06269117_1029</name>
</gene>
<protein>
    <submittedName>
        <fullName evidence="2">Uncharacterized protein</fullName>
    </submittedName>
</protein>
<dbReference type="OrthoDB" id="15642at2"/>
<organism evidence="2 3">
    <name type="scientific">Balnearium lithotrophicum</name>
    <dbReference type="NCBI Taxonomy" id="223788"/>
    <lineage>
        <taxon>Bacteria</taxon>
        <taxon>Pseudomonadati</taxon>
        <taxon>Aquificota</taxon>
        <taxon>Aquificia</taxon>
        <taxon>Desulfurobacteriales</taxon>
        <taxon>Desulfurobacteriaceae</taxon>
        <taxon>Balnearium</taxon>
    </lineage>
</organism>
<feature type="region of interest" description="Disordered" evidence="1">
    <location>
        <begin position="53"/>
        <end position="76"/>
    </location>
</feature>
<reference evidence="2 3" key="1">
    <citation type="submission" date="2017-05" db="EMBL/GenBank/DDBJ databases">
        <authorList>
            <person name="Varghese N."/>
            <person name="Submissions S."/>
        </authorList>
    </citation>
    <scope>NUCLEOTIDE SEQUENCE [LARGE SCALE GENOMIC DNA]</scope>
    <source>
        <strain evidence="2 3">DSM 16304</strain>
    </source>
</reference>
<keyword evidence="3" id="KW-1185">Reference proteome</keyword>
<proteinExistence type="predicted"/>
<sequence>MARGKRGRKKGVKSVKLSLPKRTYYILYGIAGNNEQKLNRLIKLIVEEKLENSTVSELSQMLEPKKREEEEESTEE</sequence>
<evidence type="ECO:0000313" key="3">
    <source>
        <dbReference type="Proteomes" id="UP000317315"/>
    </source>
</evidence>
<dbReference type="EMBL" id="FXTM01000002">
    <property type="protein sequence ID" value="SMO35135.1"/>
    <property type="molecule type" value="Genomic_DNA"/>
</dbReference>
<dbReference type="AlphaFoldDB" id="A0A521AJY1"/>
<name>A0A521AJY1_9BACT</name>